<name>A0A7X1VQB7_9PROT</name>
<organism evidence="3 4">
    <name type="scientific">Gluconobacter aidae</name>
    <dbReference type="NCBI Taxonomy" id="2662454"/>
    <lineage>
        <taxon>Bacteria</taxon>
        <taxon>Pseudomonadati</taxon>
        <taxon>Pseudomonadota</taxon>
        <taxon>Alphaproteobacteria</taxon>
        <taxon>Acetobacterales</taxon>
        <taxon>Acetobacteraceae</taxon>
        <taxon>Gluconobacter</taxon>
    </lineage>
</organism>
<dbReference type="GO" id="GO:0000731">
    <property type="term" value="P:DNA synthesis involved in DNA repair"/>
    <property type="evidence" value="ECO:0007669"/>
    <property type="project" value="TreeGrafter"/>
</dbReference>
<gene>
    <name evidence="3" type="ORF">GFJ39_09285</name>
</gene>
<dbReference type="Pfam" id="PF13476">
    <property type="entry name" value="AAA_23"/>
    <property type="match status" value="1"/>
</dbReference>
<comment type="caution">
    <text evidence="3">The sequence shown here is derived from an EMBL/GenBank/DDBJ whole genome shotgun (WGS) entry which is preliminary data.</text>
</comment>
<reference evidence="3 4" key="1">
    <citation type="submission" date="2019-10" db="EMBL/GenBank/DDBJ databases">
        <title>Gluconobacter aidae sp. nov., a novel species of acetic acid bacteria isolated in Thailand.</title>
        <authorList>
            <person name="Yukphan P."/>
            <person name="Charoenyingcharoen P."/>
            <person name="Malimas S."/>
            <person name="Muramatsu Y."/>
            <person name="Nakagawa Y."/>
            <person name="Tanasupawat S."/>
            <person name="Yamada Y."/>
        </authorList>
    </citation>
    <scope>NUCLEOTIDE SEQUENCE [LARGE SCALE GENOMIC DNA]</scope>
    <source>
        <strain evidence="3 4">AC10</strain>
    </source>
</reference>
<dbReference type="InterPro" id="IPR027417">
    <property type="entry name" value="P-loop_NTPase"/>
</dbReference>
<dbReference type="Proteomes" id="UP000432209">
    <property type="component" value="Unassembled WGS sequence"/>
</dbReference>
<dbReference type="GO" id="GO:0016887">
    <property type="term" value="F:ATP hydrolysis activity"/>
    <property type="evidence" value="ECO:0007669"/>
    <property type="project" value="InterPro"/>
</dbReference>
<dbReference type="PANTHER" id="PTHR32182:SF22">
    <property type="entry name" value="ATP-DEPENDENT ENDONUCLEASE, OLD FAMILY-RELATED"/>
    <property type="match status" value="1"/>
</dbReference>
<evidence type="ECO:0000256" key="1">
    <source>
        <dbReference type="SAM" id="MobiDB-lite"/>
    </source>
</evidence>
<sequence length="1324" mass="144556">MRSQPETTLTQGLGGAQLTDSDADLSGVTPVRALHLLTTDLLLAELVSGRPIATDEGHRLVLGSDAARGVLSWYRGARSKWARNVMTPDCEAIIASINATPVQVPPPSASADRERRVLRLAKIVAHRFAGLHAYGSADEPSTDFVFEPNSPITVFEGWNGSGKTSLMNSVIWCLTGKLLRPQRLPESGEAEFDCEIDRGTTEEASQHKISAVTPLPSAQHWTPAASAKTVPADTWVELTFEREDGTRLPPIRRMQSRKTNGKLEEIGPNAADLGLDPIAFNLGTTMPGLLPHLQVGNPSELGLAVAKLTGLSELVALARHAGRARTKIAGDITKERTTELERIETDYRQHRSDLEQRISEFSEMAPATALPAITDELAAFIALGQHFENLKASGLAHARDVLGDTFDASEESQRQSLEQCIAPALEQVRRLSQLPSMERLVALKLEADARQEVDDLIDRMFEEATALEELSANPVLERRTQLYARVTDWMREHGKPHDDHCAVCRHSLSGVVDAETGGLVADHLRQVAEDSEILSKTVAQWAEAWTGKLARDLPDTLRRDLQKDLPESPSAILRTAWLDDLFSTEGFTGVLRSLRSKVEALTDKAMADLPSFTEPVQRVLPSRVGVHAAKLSKTLNRLIRALAFVDWMTAHRAELAAALEEVRGKADGGDGRATGLRSQLLRLDAIVKGVAPISAAIDLSKRINTAQTAHKRKLKAIEDCGTAAAALDEIIPIGDLATAQVEGLQARLHDRAEFWRNAIYQNATTLSPKPHRTGMTPQGAIAIQVGREGVHAPAQHVSNASALRASLMGFYLAFREHVLRTDGGLSLMILDDPQDLLDYDNRARLARALDQLAADGAQVLATTYDRSFGRILVAEARGTNRVEHRAVHPVHASRSTLETSLAIEDLDRKRNEFLSNPDSAAHAQDYANQARIFLEARLGDLFDDPAYPAFSAPTDAPTLMPLMGRLRSLVTARSNELFRSPILSRFCDDPALADGAEPRRVLNQAHHRDANALSYIDVQNVDADLKRLRSAVERVHEEFRRYRWREPLQEALLDNVVPLAVVTAPAFNVPIVQDIAAFSRHVPSGGSQDGSLEMLSSQWFDDKSLFYVRRDTMGFTIPAGSIAIVEATPSSPADHELVIGRRGTQAFARRLLRPRNGEGYSLAAEAIDPRGGRPTLAFENHELDLHRVVGALFVQAPPPAGREEAFLLEGHPALGRVEIAYRVREESAVPRVMPGQIILGGAVLTPDQLDAMEGEMVAVTLEDGDSILKRIGAPLSRSLPYLRQFETIGGLGASVVLATERVEGAPDLPVMINARLVLGVVYAS</sequence>
<evidence type="ECO:0000313" key="3">
    <source>
        <dbReference type="EMBL" id="MQR99385.1"/>
    </source>
</evidence>
<evidence type="ECO:0000259" key="2">
    <source>
        <dbReference type="Pfam" id="PF13476"/>
    </source>
</evidence>
<dbReference type="InterPro" id="IPR038729">
    <property type="entry name" value="Rad50/SbcC_AAA"/>
</dbReference>
<accession>A0A7X1VQB7</accession>
<evidence type="ECO:0000313" key="4">
    <source>
        <dbReference type="Proteomes" id="UP000432209"/>
    </source>
</evidence>
<dbReference type="SUPFAM" id="SSF52540">
    <property type="entry name" value="P-loop containing nucleoside triphosphate hydrolases"/>
    <property type="match status" value="1"/>
</dbReference>
<dbReference type="PANTHER" id="PTHR32182">
    <property type="entry name" value="DNA REPLICATION AND REPAIR PROTEIN RECF"/>
    <property type="match status" value="1"/>
</dbReference>
<feature type="domain" description="Rad50/SbcC-type AAA" evidence="2">
    <location>
        <begin position="143"/>
        <end position="265"/>
    </location>
</feature>
<feature type="compositionally biased region" description="Polar residues" evidence="1">
    <location>
        <begin position="1"/>
        <end position="11"/>
    </location>
</feature>
<proteinExistence type="predicted"/>
<dbReference type="EMBL" id="WIPH01000019">
    <property type="protein sequence ID" value="MQR99385.1"/>
    <property type="molecule type" value="Genomic_DNA"/>
</dbReference>
<dbReference type="Gene3D" id="3.40.50.300">
    <property type="entry name" value="P-loop containing nucleotide triphosphate hydrolases"/>
    <property type="match status" value="2"/>
</dbReference>
<keyword evidence="4" id="KW-1185">Reference proteome</keyword>
<feature type="region of interest" description="Disordered" evidence="1">
    <location>
        <begin position="1"/>
        <end position="21"/>
    </location>
</feature>
<protein>
    <submittedName>
        <fullName evidence="3">AAA family ATPase</fullName>
    </submittedName>
</protein>
<dbReference type="GO" id="GO:0006302">
    <property type="term" value="P:double-strand break repair"/>
    <property type="evidence" value="ECO:0007669"/>
    <property type="project" value="InterPro"/>
</dbReference>